<gene>
    <name evidence="6 12" type="primary">mdh</name>
    <name evidence="12" type="ORF">FPQ13_04180</name>
</gene>
<evidence type="ECO:0000256" key="2">
    <source>
        <dbReference type="ARBA" id="ARBA00022532"/>
    </source>
</evidence>
<dbReference type="Proteomes" id="UP000316425">
    <property type="component" value="Unassembled WGS sequence"/>
</dbReference>
<evidence type="ECO:0000256" key="7">
    <source>
        <dbReference type="PIRSR" id="PIRSR000102-1"/>
    </source>
</evidence>
<dbReference type="RefSeq" id="WP_144088068.1">
    <property type="nucleotide sequence ID" value="NZ_VMHE01000004.1"/>
</dbReference>
<comment type="caution">
    <text evidence="12">The sequence shown here is derived from an EMBL/GenBank/DDBJ whole genome shotgun (WGS) entry which is preliminary data.</text>
</comment>
<comment type="similarity">
    <text evidence="6">Belongs to the LDH/MDH superfamily. MDH type 3 family.</text>
</comment>
<evidence type="ECO:0000256" key="3">
    <source>
        <dbReference type="ARBA" id="ARBA00023002"/>
    </source>
</evidence>
<dbReference type="CDD" id="cd01339">
    <property type="entry name" value="LDH-like_MDH"/>
    <property type="match status" value="1"/>
</dbReference>
<dbReference type="PANTHER" id="PTHR43128:SF16">
    <property type="entry name" value="L-LACTATE DEHYDROGENASE"/>
    <property type="match status" value="1"/>
</dbReference>
<feature type="binding site" evidence="6">
    <location>
        <begin position="123"/>
        <end position="125"/>
    </location>
    <ligand>
        <name>NAD(+)</name>
        <dbReference type="ChEBI" id="CHEBI:57540"/>
    </ligand>
</feature>
<dbReference type="Pfam" id="PF00056">
    <property type="entry name" value="Ldh_1_N"/>
    <property type="match status" value="1"/>
</dbReference>
<dbReference type="PRINTS" id="PR00086">
    <property type="entry name" value="LLDHDRGNASE"/>
</dbReference>
<dbReference type="GO" id="GO:0006099">
    <property type="term" value="P:tricarboxylic acid cycle"/>
    <property type="evidence" value="ECO:0007669"/>
    <property type="project" value="UniProtKB-UniRule"/>
</dbReference>
<dbReference type="InterPro" id="IPR011275">
    <property type="entry name" value="Malate_DH_type3"/>
</dbReference>
<keyword evidence="4 6" id="KW-0520">NAD</keyword>
<keyword evidence="3 6" id="KW-0560">Oxidoreductase</keyword>
<comment type="similarity">
    <text evidence="1">Belongs to the LDH/MDH superfamily. LDH family.</text>
</comment>
<feature type="binding site" evidence="6 9">
    <location>
        <position position="36"/>
    </location>
    <ligand>
        <name>NAD(+)</name>
        <dbReference type="ChEBI" id="CHEBI:57540"/>
    </ligand>
</feature>
<evidence type="ECO:0000256" key="9">
    <source>
        <dbReference type="PIRSR" id="PIRSR000102-3"/>
    </source>
</evidence>
<feature type="binding site" evidence="6 8">
    <location>
        <position position="87"/>
    </location>
    <ligand>
        <name>substrate</name>
    </ligand>
</feature>
<dbReference type="NCBIfam" id="NF004863">
    <property type="entry name" value="PRK06223.1"/>
    <property type="match status" value="1"/>
</dbReference>
<dbReference type="AlphaFoldDB" id="A0A556PPZ3"/>
<dbReference type="Gene3D" id="3.90.110.10">
    <property type="entry name" value="Lactate dehydrogenase/glycoside hydrolase, family 4, C-terminal"/>
    <property type="match status" value="1"/>
</dbReference>
<dbReference type="SUPFAM" id="SSF51735">
    <property type="entry name" value="NAD(P)-binding Rossmann-fold domains"/>
    <property type="match status" value="1"/>
</dbReference>
<dbReference type="PIRSF" id="PIRSF000102">
    <property type="entry name" value="Lac_mal_DH"/>
    <property type="match status" value="1"/>
</dbReference>
<sequence>MTIKRRKVSVIGAGFTGATAALMVAQKELADVVLVDIPDMEDPTKGKALDMLEASPVQRFDAKIVGTSNYADTQDSDVVIITAGIARKPGMSRDDLVATNSKIMKSVTQEIMKYSKEPIILVLTNPVDAMTYTVYQTAGLPKNRIIGQSGVLDTARFRTFIAEELDISVKDVSGFVLGGHGDDMVPMLRYSHAGGIPLEKLISKQRLDEIVERTRKGGGEIVGLLGNGSAYYAPAAALTEMTEAILKDQRRILPAIAYLEGEYGYKDMYLGVPTILGGSGLEKIIELDLTDEEKTQLDQSAQSVQQVMDVLNKDN</sequence>
<proteinExistence type="inferred from homology"/>
<dbReference type="FunFam" id="3.40.50.720:FF:000018">
    <property type="entry name" value="Malate dehydrogenase"/>
    <property type="match status" value="1"/>
</dbReference>
<evidence type="ECO:0000256" key="5">
    <source>
        <dbReference type="ARBA" id="ARBA00049258"/>
    </source>
</evidence>
<dbReference type="Gene3D" id="3.40.50.720">
    <property type="entry name" value="NAD(P)-binding Rossmann-like Domain"/>
    <property type="match status" value="1"/>
</dbReference>
<feature type="binding site" evidence="6 8">
    <location>
        <position position="93"/>
    </location>
    <ligand>
        <name>substrate</name>
    </ligand>
</feature>
<accession>A0A556PPZ3</accession>
<dbReference type="OrthoDB" id="9802969at2"/>
<dbReference type="Pfam" id="PF02866">
    <property type="entry name" value="Ldh_1_C"/>
    <property type="match status" value="1"/>
</dbReference>
<protein>
    <recommendedName>
        <fullName evidence="6">Malate dehydrogenase</fullName>
        <ecNumber evidence="6">1.1.1.37</ecNumber>
    </recommendedName>
</protein>
<feature type="active site" description="Proton acceptor" evidence="6 7">
    <location>
        <position position="180"/>
    </location>
</feature>
<evidence type="ECO:0000256" key="4">
    <source>
        <dbReference type="ARBA" id="ARBA00023027"/>
    </source>
</evidence>
<feature type="binding site" evidence="6 8">
    <location>
        <position position="125"/>
    </location>
    <ligand>
        <name>substrate</name>
    </ligand>
</feature>
<dbReference type="InterPro" id="IPR001236">
    <property type="entry name" value="Lactate/malate_DH_N"/>
</dbReference>
<dbReference type="InterPro" id="IPR022383">
    <property type="entry name" value="Lactate/malate_DH_C"/>
</dbReference>
<comment type="function">
    <text evidence="6">Catalyzes the reversible oxidation of malate to oxaloacetate.</text>
</comment>
<evidence type="ECO:0000313" key="13">
    <source>
        <dbReference type="Proteomes" id="UP000316425"/>
    </source>
</evidence>
<dbReference type="FunFam" id="3.90.110.10:FF:000004">
    <property type="entry name" value="Malate dehydrogenase"/>
    <property type="match status" value="1"/>
</dbReference>
<dbReference type="NCBIfam" id="TIGR01763">
    <property type="entry name" value="MalateDH_bact"/>
    <property type="match status" value="1"/>
</dbReference>
<feature type="binding site" evidence="6 9">
    <location>
        <position position="100"/>
    </location>
    <ligand>
        <name>NAD(+)</name>
        <dbReference type="ChEBI" id="CHEBI:57540"/>
    </ligand>
</feature>
<organism evidence="12 13">
    <name type="scientific">Allobacillus salarius</name>
    <dbReference type="NCBI Taxonomy" id="1955272"/>
    <lineage>
        <taxon>Bacteria</taxon>
        <taxon>Bacillati</taxon>
        <taxon>Bacillota</taxon>
        <taxon>Bacilli</taxon>
        <taxon>Bacillales</taxon>
        <taxon>Bacillaceae</taxon>
        <taxon>Allobacillus</taxon>
    </lineage>
</organism>
<keyword evidence="6" id="KW-0597">Phosphoprotein</keyword>
<evidence type="ECO:0000259" key="10">
    <source>
        <dbReference type="Pfam" id="PF00056"/>
    </source>
</evidence>
<reference evidence="12 13" key="1">
    <citation type="submission" date="2019-07" db="EMBL/GenBank/DDBJ databases">
        <title>Allobacillus sp. nov. SKP isolated from shrimp paste of Euphausiacea.</title>
        <authorList>
            <person name="Kanchanasin P."/>
            <person name="Tanasupawat S."/>
            <person name="Shi W."/>
            <person name="Wu L."/>
            <person name="Ma J."/>
        </authorList>
    </citation>
    <scope>NUCLEOTIDE SEQUENCE [LARGE SCALE GENOMIC DNA]</scope>
    <source>
        <strain evidence="12 13">SKP4-8</strain>
    </source>
</reference>
<feature type="binding site" evidence="6 8">
    <location>
        <position position="156"/>
    </location>
    <ligand>
        <name>substrate</name>
    </ligand>
</feature>
<feature type="domain" description="Lactate/malate dehydrogenase N-terminal" evidence="10">
    <location>
        <begin position="7"/>
        <end position="147"/>
    </location>
</feature>
<name>A0A556PPZ3_9BACI</name>
<evidence type="ECO:0000256" key="1">
    <source>
        <dbReference type="ARBA" id="ARBA00006054"/>
    </source>
</evidence>
<dbReference type="InterPro" id="IPR001557">
    <property type="entry name" value="L-lactate/malate_DH"/>
</dbReference>
<feature type="binding site" evidence="6 9">
    <location>
        <begin position="12"/>
        <end position="17"/>
    </location>
    <ligand>
        <name>NAD(+)</name>
        <dbReference type="ChEBI" id="CHEBI:57540"/>
    </ligand>
</feature>
<dbReference type="EMBL" id="VMHE01000004">
    <property type="protein sequence ID" value="TSJ66461.1"/>
    <property type="molecule type" value="Genomic_DNA"/>
</dbReference>
<feature type="modified residue" description="Phosphoserine" evidence="6">
    <location>
        <position position="149"/>
    </location>
</feature>
<dbReference type="HAMAP" id="MF_00487">
    <property type="entry name" value="Malate_dehydrog_3"/>
    <property type="match status" value="1"/>
</dbReference>
<comment type="catalytic activity">
    <reaction evidence="5">
        <text>(S)-lactate + NAD(+) = pyruvate + NADH + H(+)</text>
        <dbReference type="Rhea" id="RHEA:23444"/>
        <dbReference type="ChEBI" id="CHEBI:15361"/>
        <dbReference type="ChEBI" id="CHEBI:15378"/>
        <dbReference type="ChEBI" id="CHEBI:16651"/>
        <dbReference type="ChEBI" id="CHEBI:57540"/>
        <dbReference type="ChEBI" id="CHEBI:57945"/>
        <dbReference type="EC" id="1.1.1.27"/>
    </reaction>
</comment>
<dbReference type="PANTHER" id="PTHR43128">
    <property type="entry name" value="L-2-HYDROXYCARBOXYLATE DEHYDROGENASE (NAD(P)(+))"/>
    <property type="match status" value="1"/>
</dbReference>
<dbReference type="EC" id="1.1.1.37" evidence="6"/>
<evidence type="ECO:0000259" key="11">
    <source>
        <dbReference type="Pfam" id="PF02866"/>
    </source>
</evidence>
<keyword evidence="2 6" id="KW-0816">Tricarboxylic acid cycle</keyword>
<feature type="domain" description="Lactate/malate dehydrogenase C-terminal" evidence="11">
    <location>
        <begin position="152"/>
        <end position="308"/>
    </location>
</feature>
<evidence type="ECO:0000256" key="6">
    <source>
        <dbReference type="HAMAP-Rule" id="MF_00487"/>
    </source>
</evidence>
<dbReference type="SUPFAM" id="SSF56327">
    <property type="entry name" value="LDH C-terminal domain-like"/>
    <property type="match status" value="1"/>
</dbReference>
<evidence type="ECO:0000256" key="8">
    <source>
        <dbReference type="PIRSR" id="PIRSR000102-2"/>
    </source>
</evidence>
<dbReference type="InterPro" id="IPR036291">
    <property type="entry name" value="NAD(P)-bd_dom_sf"/>
</dbReference>
<keyword evidence="13" id="KW-1185">Reference proteome</keyword>
<dbReference type="GO" id="GO:0004459">
    <property type="term" value="F:L-lactate dehydrogenase (NAD+) activity"/>
    <property type="evidence" value="ECO:0007669"/>
    <property type="project" value="UniProtKB-EC"/>
</dbReference>
<evidence type="ECO:0000313" key="12">
    <source>
        <dbReference type="EMBL" id="TSJ66461.1"/>
    </source>
</evidence>
<dbReference type="InterPro" id="IPR015955">
    <property type="entry name" value="Lactate_DH/Glyco_Ohase_4_C"/>
</dbReference>
<dbReference type="GO" id="GO:0006089">
    <property type="term" value="P:lactate metabolic process"/>
    <property type="evidence" value="ECO:0007669"/>
    <property type="project" value="TreeGrafter"/>
</dbReference>
<dbReference type="GO" id="GO:0030060">
    <property type="term" value="F:L-malate dehydrogenase (NAD+) activity"/>
    <property type="evidence" value="ECO:0007669"/>
    <property type="project" value="UniProtKB-UniRule"/>
</dbReference>
<comment type="catalytic activity">
    <reaction evidence="6">
        <text>(S)-malate + NAD(+) = oxaloacetate + NADH + H(+)</text>
        <dbReference type="Rhea" id="RHEA:21432"/>
        <dbReference type="ChEBI" id="CHEBI:15378"/>
        <dbReference type="ChEBI" id="CHEBI:15589"/>
        <dbReference type="ChEBI" id="CHEBI:16452"/>
        <dbReference type="ChEBI" id="CHEBI:57540"/>
        <dbReference type="ChEBI" id="CHEBI:57945"/>
        <dbReference type="EC" id="1.1.1.37"/>
    </reaction>
</comment>